<proteinExistence type="predicted"/>
<dbReference type="InterPro" id="IPR051309">
    <property type="entry name" value="ABCF_ATPase"/>
</dbReference>
<dbReference type="Gene3D" id="1.10.287.380">
    <property type="entry name" value="Valyl-tRNA synthetase, C-terminal domain"/>
    <property type="match status" value="1"/>
</dbReference>
<dbReference type="Pfam" id="PF00005">
    <property type="entry name" value="ABC_tran"/>
    <property type="match status" value="2"/>
</dbReference>
<comment type="caution">
    <text evidence="5">The sequence shown here is derived from an EMBL/GenBank/DDBJ whole genome shotgun (WGS) entry which is preliminary data.</text>
</comment>
<evidence type="ECO:0000259" key="4">
    <source>
        <dbReference type="PROSITE" id="PS50893"/>
    </source>
</evidence>
<dbReference type="Proteomes" id="UP000824193">
    <property type="component" value="Unassembled WGS sequence"/>
</dbReference>
<feature type="region of interest" description="Disordered" evidence="3">
    <location>
        <begin position="526"/>
        <end position="551"/>
    </location>
</feature>
<dbReference type="InterPro" id="IPR003439">
    <property type="entry name" value="ABC_transporter-like_ATP-bd"/>
</dbReference>
<feature type="domain" description="ABC transporter" evidence="4">
    <location>
        <begin position="324"/>
        <end position="535"/>
    </location>
</feature>
<dbReference type="InterPro" id="IPR017871">
    <property type="entry name" value="ABC_transporter-like_CS"/>
</dbReference>
<dbReference type="GO" id="GO:0005524">
    <property type="term" value="F:ATP binding"/>
    <property type="evidence" value="ECO:0007669"/>
    <property type="project" value="UniProtKB-KW"/>
</dbReference>
<dbReference type="FunFam" id="3.40.50.300:FF:000011">
    <property type="entry name" value="Putative ABC transporter ATP-binding component"/>
    <property type="match status" value="1"/>
</dbReference>
<dbReference type="PROSITE" id="PS00211">
    <property type="entry name" value="ABC_TRANSPORTER_1"/>
    <property type="match status" value="1"/>
</dbReference>
<evidence type="ECO:0000313" key="6">
    <source>
        <dbReference type="Proteomes" id="UP000824193"/>
    </source>
</evidence>
<dbReference type="PANTHER" id="PTHR42855">
    <property type="entry name" value="ABC TRANSPORTER ATP-BINDING SUBUNIT"/>
    <property type="match status" value="1"/>
</dbReference>
<evidence type="ECO:0000256" key="3">
    <source>
        <dbReference type="SAM" id="MobiDB-lite"/>
    </source>
</evidence>
<dbReference type="GO" id="GO:0016887">
    <property type="term" value="F:ATP hydrolysis activity"/>
    <property type="evidence" value="ECO:0007669"/>
    <property type="project" value="InterPro"/>
</dbReference>
<dbReference type="InterPro" id="IPR027417">
    <property type="entry name" value="P-loop_NTPase"/>
</dbReference>
<reference evidence="5" key="2">
    <citation type="submission" date="2021-04" db="EMBL/GenBank/DDBJ databases">
        <authorList>
            <person name="Gilroy R."/>
        </authorList>
    </citation>
    <scope>NUCLEOTIDE SEQUENCE</scope>
    <source>
        <strain evidence="5">2239</strain>
    </source>
</reference>
<dbReference type="SMART" id="SM00382">
    <property type="entry name" value="AAA"/>
    <property type="match status" value="2"/>
</dbReference>
<dbReference type="PANTHER" id="PTHR42855:SF2">
    <property type="entry name" value="DRUG RESISTANCE ABC TRANSPORTER,ATP-BINDING PROTEIN"/>
    <property type="match status" value="1"/>
</dbReference>
<accession>A0A9D1V3Z7</accession>
<dbReference type="InterPro" id="IPR037118">
    <property type="entry name" value="Val-tRNA_synth_C_sf"/>
</dbReference>
<feature type="domain" description="ABC transporter" evidence="4">
    <location>
        <begin position="3"/>
        <end position="256"/>
    </location>
</feature>
<dbReference type="EMBL" id="DXFW01000012">
    <property type="protein sequence ID" value="HIX05309.1"/>
    <property type="molecule type" value="Genomic_DNA"/>
</dbReference>
<dbReference type="CDD" id="cd03221">
    <property type="entry name" value="ABCF_EF-3"/>
    <property type="match status" value="2"/>
</dbReference>
<name>A0A9D1V3Z7_9FIRM</name>
<dbReference type="PROSITE" id="PS50893">
    <property type="entry name" value="ABC_TRANSPORTER_2"/>
    <property type="match status" value="2"/>
</dbReference>
<evidence type="ECO:0000313" key="5">
    <source>
        <dbReference type="EMBL" id="HIX05309.1"/>
    </source>
</evidence>
<organism evidence="5 6">
    <name type="scientific">Candidatus Allofournierella pullicola</name>
    <dbReference type="NCBI Taxonomy" id="2838596"/>
    <lineage>
        <taxon>Bacteria</taxon>
        <taxon>Bacillati</taxon>
        <taxon>Bacillota</taxon>
        <taxon>Clostridia</taxon>
        <taxon>Eubacteriales</taxon>
        <taxon>Oscillospiraceae</taxon>
        <taxon>Allofournierella</taxon>
    </lineage>
</organism>
<keyword evidence="1" id="KW-0547">Nucleotide-binding</keyword>
<evidence type="ECO:0000256" key="2">
    <source>
        <dbReference type="ARBA" id="ARBA00022840"/>
    </source>
</evidence>
<dbReference type="InterPro" id="IPR003593">
    <property type="entry name" value="AAA+_ATPase"/>
</dbReference>
<gene>
    <name evidence="5" type="ORF">H9865_04260</name>
</gene>
<evidence type="ECO:0000256" key="1">
    <source>
        <dbReference type="ARBA" id="ARBA00022741"/>
    </source>
</evidence>
<reference evidence="5" key="1">
    <citation type="journal article" date="2021" name="PeerJ">
        <title>Extensive microbial diversity within the chicken gut microbiome revealed by metagenomics and culture.</title>
        <authorList>
            <person name="Gilroy R."/>
            <person name="Ravi A."/>
            <person name="Getino M."/>
            <person name="Pursley I."/>
            <person name="Horton D.L."/>
            <person name="Alikhan N.F."/>
            <person name="Baker D."/>
            <person name="Gharbi K."/>
            <person name="Hall N."/>
            <person name="Watson M."/>
            <person name="Adriaenssens E.M."/>
            <person name="Foster-Nyarko E."/>
            <person name="Jarju S."/>
            <person name="Secka A."/>
            <person name="Antonio M."/>
            <person name="Oren A."/>
            <person name="Chaudhuri R.R."/>
            <person name="La Ragione R."/>
            <person name="Hildebrand F."/>
            <person name="Pallen M.J."/>
        </authorList>
    </citation>
    <scope>NUCLEOTIDE SEQUENCE</scope>
    <source>
        <strain evidence="5">2239</strain>
    </source>
</reference>
<dbReference type="AlphaFoldDB" id="A0A9D1V3Z7"/>
<dbReference type="Pfam" id="PF12848">
    <property type="entry name" value="ABC_tran_Xtn"/>
    <property type="match status" value="1"/>
</dbReference>
<sequence>MVLSLQNIGKSFGEMVVLQGIDATVEQGERIGIVGENGAGKTTLLKILCGEYQPDEGEMQLTRGVTLGYLEQNSKLDPQQDVYGEMRNAFAPVLDAMNRMHLLEKKLEKDPHDQEILAEHARLSAVIDAADGYNMDVNIKKVLSGMGFGPETYQKSVAVLSGGEHTRLCLARLLLQRPDVLILDEPTNHLDFITMEWLEGYLKSYSGAVLVVSHDRYFLDEVCTRIWEVEGHGLTSYKGNYSAFLPQKEAAVALQQKQHDADVAKAQKLEDYIARNLVRASTTKMAQSRRKQLEKLEITEKPSSGPQQLKFRFEFDVTPYNELLTLKNLCVKIEGRTLLEPFDLQVLRGERLVIAGPNGAGKSTLMQVLAGRRKPSGGMVRLGAGAKASVFEQQQLRRAGRVIDAIWDKWPRMTELEVRSHLARFGFKGEDVFKPCSALSGGELARLRLSEIVLERPNLLFMDEPTNHLDIYTRDSLTEALSAYEGTLLLITHDRYLMNSLACPILYIENGRATLYESYEKMMGRGQAAPEPAPAAQNSTGGKASYGKEQRRRRAELRARIKAVEDEIEAIGARVVELENSINDPEVLRDHILLRDTCDELEDTRFHQQELFDEWEKLLEEQEQYEQEEE</sequence>
<dbReference type="Gene3D" id="3.40.50.300">
    <property type="entry name" value="P-loop containing nucleotide triphosphate hydrolases"/>
    <property type="match status" value="2"/>
</dbReference>
<protein>
    <submittedName>
        <fullName evidence="5">ABC-F family ATP-binding cassette domain-containing protein</fullName>
    </submittedName>
</protein>
<dbReference type="SUPFAM" id="SSF52540">
    <property type="entry name" value="P-loop containing nucleoside triphosphate hydrolases"/>
    <property type="match status" value="2"/>
</dbReference>
<dbReference type="InterPro" id="IPR032781">
    <property type="entry name" value="ABC_tran_Xtn"/>
</dbReference>
<keyword evidence="2 5" id="KW-0067">ATP-binding</keyword>